<dbReference type="InterPro" id="IPR008969">
    <property type="entry name" value="CarboxyPept-like_regulatory"/>
</dbReference>
<dbReference type="Pfam" id="PF07715">
    <property type="entry name" value="Plug"/>
    <property type="match status" value="1"/>
</dbReference>
<comment type="similarity">
    <text evidence="2 14 15">Belongs to the TonB-dependent receptor family.</text>
</comment>
<name>A0A7L5E411_9SPHI</name>
<dbReference type="GO" id="GO:0015344">
    <property type="term" value="F:siderophore uptake transmembrane transporter activity"/>
    <property type="evidence" value="ECO:0007669"/>
    <property type="project" value="TreeGrafter"/>
</dbReference>
<organism evidence="18 19">
    <name type="scientific">Mucilaginibacter robiniae</name>
    <dbReference type="NCBI Taxonomy" id="2728022"/>
    <lineage>
        <taxon>Bacteria</taxon>
        <taxon>Pseudomonadati</taxon>
        <taxon>Bacteroidota</taxon>
        <taxon>Sphingobacteriia</taxon>
        <taxon>Sphingobacteriales</taxon>
        <taxon>Sphingobacteriaceae</taxon>
        <taxon>Mucilaginibacter</taxon>
    </lineage>
</organism>
<evidence type="ECO:0000256" key="4">
    <source>
        <dbReference type="ARBA" id="ARBA00022452"/>
    </source>
</evidence>
<dbReference type="GO" id="GO:0038023">
    <property type="term" value="F:signaling receptor activity"/>
    <property type="evidence" value="ECO:0007669"/>
    <property type="project" value="InterPro"/>
</dbReference>
<dbReference type="InterPro" id="IPR010105">
    <property type="entry name" value="TonB_sidphr_rcpt"/>
</dbReference>
<evidence type="ECO:0000256" key="11">
    <source>
        <dbReference type="ARBA" id="ARBA00023136"/>
    </source>
</evidence>
<evidence type="ECO:0000259" key="16">
    <source>
        <dbReference type="Pfam" id="PF00593"/>
    </source>
</evidence>
<keyword evidence="8" id="KW-0408">Iron</keyword>
<dbReference type="RefSeq" id="WP_169609444.1">
    <property type="nucleotide sequence ID" value="NZ_CP051682.1"/>
</dbReference>
<dbReference type="Gene3D" id="2.170.130.10">
    <property type="entry name" value="TonB-dependent receptor, plug domain"/>
    <property type="match status" value="1"/>
</dbReference>
<dbReference type="Pfam" id="PF13715">
    <property type="entry name" value="CarbopepD_reg_2"/>
    <property type="match status" value="1"/>
</dbReference>
<dbReference type="CDD" id="cd01347">
    <property type="entry name" value="ligand_gated_channel"/>
    <property type="match status" value="1"/>
</dbReference>
<dbReference type="PROSITE" id="PS52016">
    <property type="entry name" value="TONB_DEPENDENT_REC_3"/>
    <property type="match status" value="1"/>
</dbReference>
<keyword evidence="13 14" id="KW-0998">Cell outer membrane</keyword>
<dbReference type="Gene3D" id="2.40.170.20">
    <property type="entry name" value="TonB-dependent receptor, beta-barrel domain"/>
    <property type="match status" value="1"/>
</dbReference>
<dbReference type="KEGG" id="mrob:HH214_16480"/>
<evidence type="ECO:0000256" key="15">
    <source>
        <dbReference type="RuleBase" id="RU003357"/>
    </source>
</evidence>
<reference evidence="18 19" key="1">
    <citation type="submission" date="2020-04" db="EMBL/GenBank/DDBJ databases">
        <title>Genome sequencing of novel species.</title>
        <authorList>
            <person name="Heo J."/>
            <person name="Kim S.-J."/>
            <person name="Kim J.-S."/>
            <person name="Hong S.-B."/>
            <person name="Kwon S.-W."/>
        </authorList>
    </citation>
    <scope>NUCLEOTIDE SEQUENCE [LARGE SCALE GENOMIC DNA]</scope>
    <source>
        <strain evidence="18 19">F39-2</strain>
    </source>
</reference>
<evidence type="ECO:0000313" key="18">
    <source>
        <dbReference type="EMBL" id="QJD97348.1"/>
    </source>
</evidence>
<keyword evidence="3 14" id="KW-0813">Transport</keyword>
<keyword evidence="6 14" id="KW-0812">Transmembrane</keyword>
<evidence type="ECO:0000256" key="10">
    <source>
        <dbReference type="ARBA" id="ARBA00023077"/>
    </source>
</evidence>
<protein>
    <submittedName>
        <fullName evidence="18">TonB-dependent receptor</fullName>
    </submittedName>
</protein>
<keyword evidence="7" id="KW-0732">Signal</keyword>
<dbReference type="InterPro" id="IPR000531">
    <property type="entry name" value="Beta-barrel_TonB"/>
</dbReference>
<dbReference type="InterPro" id="IPR039426">
    <property type="entry name" value="TonB-dep_rcpt-like"/>
</dbReference>
<evidence type="ECO:0000256" key="1">
    <source>
        <dbReference type="ARBA" id="ARBA00004571"/>
    </source>
</evidence>
<dbReference type="Proteomes" id="UP000503278">
    <property type="component" value="Chromosome"/>
</dbReference>
<dbReference type="NCBIfam" id="TIGR01783">
    <property type="entry name" value="TonB-siderophor"/>
    <property type="match status" value="1"/>
</dbReference>
<dbReference type="InterPro" id="IPR012910">
    <property type="entry name" value="Plug_dom"/>
</dbReference>
<evidence type="ECO:0000256" key="9">
    <source>
        <dbReference type="ARBA" id="ARBA00023065"/>
    </source>
</evidence>
<dbReference type="Pfam" id="PF00593">
    <property type="entry name" value="TonB_dep_Rec_b-barrel"/>
    <property type="match status" value="1"/>
</dbReference>
<dbReference type="PANTHER" id="PTHR32552:SF68">
    <property type="entry name" value="FERRICHROME OUTER MEMBRANE TRANSPORTER_PHAGE RECEPTOR"/>
    <property type="match status" value="1"/>
</dbReference>
<dbReference type="GO" id="GO:0009279">
    <property type="term" value="C:cell outer membrane"/>
    <property type="evidence" value="ECO:0007669"/>
    <property type="project" value="UniProtKB-SubCell"/>
</dbReference>
<evidence type="ECO:0000256" key="7">
    <source>
        <dbReference type="ARBA" id="ARBA00022729"/>
    </source>
</evidence>
<keyword evidence="10 15" id="KW-0798">TonB box</keyword>
<evidence type="ECO:0000256" key="2">
    <source>
        <dbReference type="ARBA" id="ARBA00009810"/>
    </source>
</evidence>
<feature type="domain" description="TonB-dependent receptor plug" evidence="17">
    <location>
        <begin position="132"/>
        <end position="229"/>
    </location>
</feature>
<dbReference type="InterPro" id="IPR036942">
    <property type="entry name" value="Beta-barrel_TonB_sf"/>
</dbReference>
<gene>
    <name evidence="18" type="ORF">HH214_16480</name>
</gene>
<keyword evidence="4 14" id="KW-1134">Transmembrane beta strand</keyword>
<evidence type="ECO:0000256" key="13">
    <source>
        <dbReference type="ARBA" id="ARBA00023237"/>
    </source>
</evidence>
<evidence type="ECO:0000256" key="6">
    <source>
        <dbReference type="ARBA" id="ARBA00022692"/>
    </source>
</evidence>
<keyword evidence="11 14" id="KW-0472">Membrane</keyword>
<keyword evidence="9" id="KW-0406">Ion transport</keyword>
<dbReference type="SUPFAM" id="SSF56935">
    <property type="entry name" value="Porins"/>
    <property type="match status" value="1"/>
</dbReference>
<dbReference type="EMBL" id="CP051682">
    <property type="protein sequence ID" value="QJD97348.1"/>
    <property type="molecule type" value="Genomic_DNA"/>
</dbReference>
<dbReference type="PANTHER" id="PTHR32552">
    <property type="entry name" value="FERRICHROME IRON RECEPTOR-RELATED"/>
    <property type="match status" value="1"/>
</dbReference>
<feature type="domain" description="TonB-dependent receptor-like beta-barrel" evidence="16">
    <location>
        <begin position="307"/>
        <end position="755"/>
    </location>
</feature>
<keyword evidence="12 18" id="KW-0675">Receptor</keyword>
<dbReference type="AlphaFoldDB" id="A0A7L5E411"/>
<keyword evidence="19" id="KW-1185">Reference proteome</keyword>
<sequence>MYKNLLIIFNLFIFSSLYAQRTGGIKGTILTSDGQPAEAVSVGIKNTTIGTITDEKGCFQLVRVKPGTYTLRLSGVGLVTEEKEVTVTRDVTVMDFRLRESSNTLKEVAVSGSRRRYKVDAPSNTLRLNEPLLEVPQNIQVVTSDQIKDQQIFNMLEGVSRNVSGITMQEHWGNYARINARGDRVAPFRNGMNIEATWGPLNEDMSFVDRIEFVKGPAGFMLANGNPSGFYNVITKKPTGTNRQSFDFTAGSFNTYRATADFDGKITTNGKLQYRLNLMGQLSDSWRPYDFTNRYAIAPVLRYKFDDKNTVTAEYTYQFQRQASLGSAYLFSLKGYKDLPRDFTNAAPNYPPMNIHDHSAFLTYEHKFSDKWKFTAQGAYFNYHQSGTDSWIQGPDYTTNTIFIKPNGDITRALYFWEGINRNKFAQAFVNGEAQTGSVKHRILAGVDFGDKYYIADFNQSGVVDVNKPFNIYNPDYSNVTIPTFSTSTPLSQRGIGSVTLEHYQSFYAQDELGFFDQKLRITLAGRYTADHIEQYGTPNTNHQFTPRAGISYSIDRNTSVYGVYDQSFLPQTGLLRTGDVVKPVTGNNIEGGLKRDWFDGKWNTSLSIYQIIKNNQTVTDPSNAANEFYVVQLGQTKTNGVEFDARGEIISGLNLMVNYAYTNSHITKDTRAGYVGTQVPGFAKHVTNAWLTYRLQRGTLKGLGFSTGYQWQLKRLPWNFSQGETSDLPNYFRLDGAMSYQYKKFNFGVNVNNILNAYLFSGGHSSYLTNYASTVYTWQAEAPVNVRATIGYRF</sequence>
<dbReference type="Gene3D" id="2.60.40.1120">
    <property type="entry name" value="Carboxypeptidase-like, regulatory domain"/>
    <property type="match status" value="1"/>
</dbReference>
<keyword evidence="5" id="KW-0410">Iron transport</keyword>
<evidence type="ECO:0000256" key="14">
    <source>
        <dbReference type="PROSITE-ProRule" id="PRU01360"/>
    </source>
</evidence>
<evidence type="ECO:0000256" key="3">
    <source>
        <dbReference type="ARBA" id="ARBA00022448"/>
    </source>
</evidence>
<dbReference type="SUPFAM" id="SSF49464">
    <property type="entry name" value="Carboxypeptidase regulatory domain-like"/>
    <property type="match status" value="1"/>
</dbReference>
<comment type="subcellular location">
    <subcellularLocation>
        <location evidence="1 14">Cell outer membrane</location>
        <topology evidence="1 14">Multi-pass membrane protein</topology>
    </subcellularLocation>
</comment>
<evidence type="ECO:0000256" key="12">
    <source>
        <dbReference type="ARBA" id="ARBA00023170"/>
    </source>
</evidence>
<proteinExistence type="inferred from homology"/>
<evidence type="ECO:0000259" key="17">
    <source>
        <dbReference type="Pfam" id="PF07715"/>
    </source>
</evidence>
<evidence type="ECO:0000313" key="19">
    <source>
        <dbReference type="Proteomes" id="UP000503278"/>
    </source>
</evidence>
<evidence type="ECO:0000256" key="5">
    <source>
        <dbReference type="ARBA" id="ARBA00022496"/>
    </source>
</evidence>
<evidence type="ECO:0000256" key="8">
    <source>
        <dbReference type="ARBA" id="ARBA00023004"/>
    </source>
</evidence>
<dbReference type="InterPro" id="IPR037066">
    <property type="entry name" value="Plug_dom_sf"/>
</dbReference>
<accession>A0A7L5E411</accession>
<dbReference type="GO" id="GO:0015891">
    <property type="term" value="P:siderophore transport"/>
    <property type="evidence" value="ECO:0007669"/>
    <property type="project" value="InterPro"/>
</dbReference>